<reference evidence="5 6" key="1">
    <citation type="submission" date="2019-12" db="EMBL/GenBank/DDBJ databases">
        <title>Microbes associate with the intestines of laboratory mice.</title>
        <authorList>
            <person name="Navarre W."/>
            <person name="Wong E."/>
        </authorList>
    </citation>
    <scope>NUCLEOTIDE SEQUENCE [LARGE SCALE GENOMIC DNA]</scope>
    <source>
        <strain evidence="5 6">NM82_D38</strain>
    </source>
</reference>
<dbReference type="Proteomes" id="UP000472580">
    <property type="component" value="Unassembled WGS sequence"/>
</dbReference>
<dbReference type="PANTHER" id="PTHR44085:SF2">
    <property type="entry name" value="SEPIAPTERIN REDUCTASE"/>
    <property type="match status" value="1"/>
</dbReference>
<dbReference type="InterPro" id="IPR051721">
    <property type="entry name" value="Biopterin_syn/organic_redct"/>
</dbReference>
<comment type="subcellular location">
    <subcellularLocation>
        <location evidence="1">Cytoplasm</location>
    </subcellularLocation>
</comment>
<dbReference type="InterPro" id="IPR002347">
    <property type="entry name" value="SDR_fam"/>
</dbReference>
<dbReference type="PANTHER" id="PTHR44085">
    <property type="entry name" value="SEPIAPTERIN REDUCTASE"/>
    <property type="match status" value="1"/>
</dbReference>
<dbReference type="EMBL" id="WSRP01000028">
    <property type="protein sequence ID" value="MVX57351.1"/>
    <property type="molecule type" value="Genomic_DNA"/>
</dbReference>
<keyword evidence="4" id="KW-0560">Oxidoreductase</keyword>
<comment type="caution">
    <text evidence="5">The sequence shown here is derived from an EMBL/GenBank/DDBJ whole genome shotgun (WGS) entry which is preliminary data.</text>
</comment>
<keyword evidence="6" id="KW-1185">Reference proteome</keyword>
<evidence type="ECO:0000313" key="5">
    <source>
        <dbReference type="EMBL" id="MVX57351.1"/>
    </source>
</evidence>
<keyword evidence="2" id="KW-0963">Cytoplasm</keyword>
<evidence type="ECO:0000256" key="1">
    <source>
        <dbReference type="ARBA" id="ARBA00004496"/>
    </source>
</evidence>
<proteinExistence type="predicted"/>
<keyword evidence="3" id="KW-0521">NADP</keyword>
<evidence type="ECO:0000256" key="4">
    <source>
        <dbReference type="ARBA" id="ARBA00023002"/>
    </source>
</evidence>
<evidence type="ECO:0000256" key="3">
    <source>
        <dbReference type="ARBA" id="ARBA00022857"/>
    </source>
</evidence>
<dbReference type="Pfam" id="PF00106">
    <property type="entry name" value="adh_short"/>
    <property type="match status" value="1"/>
</dbReference>
<dbReference type="GO" id="GO:0006729">
    <property type="term" value="P:tetrahydrobiopterin biosynthetic process"/>
    <property type="evidence" value="ECO:0007669"/>
    <property type="project" value="TreeGrafter"/>
</dbReference>
<dbReference type="InterPro" id="IPR036291">
    <property type="entry name" value="NAD(P)-bd_dom_sf"/>
</dbReference>
<dbReference type="GO" id="GO:0004757">
    <property type="term" value="F:sepiapterin reductase (NADP+) activity"/>
    <property type="evidence" value="ECO:0007669"/>
    <property type="project" value="TreeGrafter"/>
</dbReference>
<accession>A0A6L6YPB4</accession>
<dbReference type="PRINTS" id="PR00081">
    <property type="entry name" value="GDHRDH"/>
</dbReference>
<evidence type="ECO:0000256" key="2">
    <source>
        <dbReference type="ARBA" id="ARBA00022490"/>
    </source>
</evidence>
<dbReference type="AlphaFoldDB" id="A0A6L6YPB4"/>
<name>A0A6L6YPB4_9BURK</name>
<evidence type="ECO:0000313" key="6">
    <source>
        <dbReference type="Proteomes" id="UP000472580"/>
    </source>
</evidence>
<dbReference type="PROSITE" id="PS00061">
    <property type="entry name" value="ADH_SHORT"/>
    <property type="match status" value="1"/>
</dbReference>
<dbReference type="InterPro" id="IPR020904">
    <property type="entry name" value="Sc_DH/Rdtase_CS"/>
</dbReference>
<dbReference type="GO" id="GO:0005737">
    <property type="term" value="C:cytoplasm"/>
    <property type="evidence" value="ECO:0007669"/>
    <property type="project" value="UniProtKB-SubCell"/>
</dbReference>
<gene>
    <name evidence="5" type="ORF">E5987_09085</name>
</gene>
<dbReference type="SUPFAM" id="SSF51735">
    <property type="entry name" value="NAD(P)-binding Rossmann-fold domains"/>
    <property type="match status" value="1"/>
</dbReference>
<dbReference type="OrthoDB" id="9794387at2"/>
<protein>
    <submittedName>
        <fullName evidence="5">SDR family NAD(P)-dependent oxidoreductase</fullName>
    </submittedName>
</protein>
<dbReference type="Gene3D" id="3.40.50.720">
    <property type="entry name" value="NAD(P)-binding Rossmann-like Domain"/>
    <property type="match status" value="1"/>
</dbReference>
<organism evidence="5 6">
    <name type="scientific">Parasutterella muris</name>
    <dbReference type="NCBI Taxonomy" id="2565572"/>
    <lineage>
        <taxon>Bacteria</taxon>
        <taxon>Pseudomonadati</taxon>
        <taxon>Pseudomonadota</taxon>
        <taxon>Betaproteobacteria</taxon>
        <taxon>Burkholderiales</taxon>
        <taxon>Sutterellaceae</taxon>
        <taxon>Parasutterella</taxon>
    </lineage>
</organism>
<dbReference type="RefSeq" id="WP_160335774.1">
    <property type="nucleotide sequence ID" value="NZ_CALPCR010000024.1"/>
</dbReference>
<sequence length="257" mass="28213">MRTLTIITGASRGLGFELARQSLKKGDCVVTMERKPNPELVNQAKEIDCEFVQFSADLLDRKGAVELLSWWLSGEEYKDFERVNLINNAGVLGPVGPIEYQTPQAAVDCIRINFEIPVLLTQAFLADTRDWKADRRVLNISSGAARKSVPGWAMYCSTKAALDRFTAVTAEDQARLVNGAKLASTAPGVVDTDMQARIRESSPDAFPGVDRFKKLKSEGGLVSAEETARKLLEYLNSSDFGKEPITDIRIINGGKSV</sequence>